<feature type="compositionally biased region" description="Polar residues" evidence="1">
    <location>
        <begin position="60"/>
        <end position="79"/>
    </location>
</feature>
<feature type="compositionally biased region" description="Basic and acidic residues" evidence="1">
    <location>
        <begin position="196"/>
        <end position="259"/>
    </location>
</feature>
<dbReference type="GO" id="GO:0006364">
    <property type="term" value="P:rRNA processing"/>
    <property type="evidence" value="ECO:0007669"/>
    <property type="project" value="InterPro"/>
</dbReference>
<feature type="compositionally biased region" description="Polar residues" evidence="1">
    <location>
        <begin position="1"/>
        <end position="20"/>
    </location>
</feature>
<dbReference type="EMBL" id="MU006829">
    <property type="protein sequence ID" value="KAF2634442.1"/>
    <property type="molecule type" value="Genomic_DNA"/>
</dbReference>
<protein>
    <submittedName>
        <fullName evidence="2">Uncharacterized protein</fullName>
    </submittedName>
</protein>
<organism evidence="2 3">
    <name type="scientific">Massarina eburnea CBS 473.64</name>
    <dbReference type="NCBI Taxonomy" id="1395130"/>
    <lineage>
        <taxon>Eukaryota</taxon>
        <taxon>Fungi</taxon>
        <taxon>Dikarya</taxon>
        <taxon>Ascomycota</taxon>
        <taxon>Pezizomycotina</taxon>
        <taxon>Dothideomycetes</taxon>
        <taxon>Pleosporomycetidae</taxon>
        <taxon>Pleosporales</taxon>
        <taxon>Massarineae</taxon>
        <taxon>Massarinaceae</taxon>
        <taxon>Massarina</taxon>
    </lineage>
</organism>
<dbReference type="Proteomes" id="UP000799753">
    <property type="component" value="Unassembled WGS sequence"/>
</dbReference>
<gene>
    <name evidence="2" type="ORF">P280DRAFT_474624</name>
</gene>
<feature type="compositionally biased region" description="Acidic residues" evidence="1">
    <location>
        <begin position="170"/>
        <end position="184"/>
    </location>
</feature>
<reference evidence="2" key="1">
    <citation type="journal article" date="2020" name="Stud. Mycol.">
        <title>101 Dothideomycetes genomes: a test case for predicting lifestyles and emergence of pathogens.</title>
        <authorList>
            <person name="Haridas S."/>
            <person name="Albert R."/>
            <person name="Binder M."/>
            <person name="Bloem J."/>
            <person name="Labutti K."/>
            <person name="Salamov A."/>
            <person name="Andreopoulos B."/>
            <person name="Baker S."/>
            <person name="Barry K."/>
            <person name="Bills G."/>
            <person name="Bluhm B."/>
            <person name="Cannon C."/>
            <person name="Castanera R."/>
            <person name="Culley D."/>
            <person name="Daum C."/>
            <person name="Ezra D."/>
            <person name="Gonzalez J."/>
            <person name="Henrissat B."/>
            <person name="Kuo A."/>
            <person name="Liang C."/>
            <person name="Lipzen A."/>
            <person name="Lutzoni F."/>
            <person name="Magnuson J."/>
            <person name="Mondo S."/>
            <person name="Nolan M."/>
            <person name="Ohm R."/>
            <person name="Pangilinan J."/>
            <person name="Park H.-J."/>
            <person name="Ramirez L."/>
            <person name="Alfaro M."/>
            <person name="Sun H."/>
            <person name="Tritt A."/>
            <person name="Yoshinaga Y."/>
            <person name="Zwiers L.-H."/>
            <person name="Turgeon B."/>
            <person name="Goodwin S."/>
            <person name="Spatafora J."/>
            <person name="Crous P."/>
            <person name="Grigoriev I."/>
        </authorList>
    </citation>
    <scope>NUCLEOTIDE SEQUENCE</scope>
    <source>
        <strain evidence="2">CBS 473.64</strain>
    </source>
</reference>
<evidence type="ECO:0000313" key="2">
    <source>
        <dbReference type="EMBL" id="KAF2634442.1"/>
    </source>
</evidence>
<feature type="compositionally biased region" description="Low complexity" evidence="1">
    <location>
        <begin position="85"/>
        <end position="95"/>
    </location>
</feature>
<dbReference type="AlphaFoldDB" id="A0A6A6RGU3"/>
<evidence type="ECO:0000313" key="3">
    <source>
        <dbReference type="Proteomes" id="UP000799753"/>
    </source>
</evidence>
<dbReference type="Pfam" id="PF08297">
    <property type="entry name" value="U3_snoRNA_assoc"/>
    <property type="match status" value="1"/>
</dbReference>
<feature type="region of interest" description="Disordered" evidence="1">
    <location>
        <begin position="1"/>
        <end position="101"/>
    </location>
</feature>
<feature type="region of interest" description="Disordered" evidence="1">
    <location>
        <begin position="358"/>
        <end position="387"/>
    </location>
</feature>
<dbReference type="GO" id="GO:0030515">
    <property type="term" value="F:snoRNA binding"/>
    <property type="evidence" value="ECO:0007669"/>
    <property type="project" value="InterPro"/>
</dbReference>
<name>A0A6A6RGU3_9PLEO</name>
<feature type="region of interest" description="Disordered" evidence="1">
    <location>
        <begin position="118"/>
        <end position="300"/>
    </location>
</feature>
<dbReference type="OrthoDB" id="5423707at2759"/>
<dbReference type="InterPro" id="IPR013268">
    <property type="entry name" value="UTP16"/>
</dbReference>
<proteinExistence type="predicted"/>
<evidence type="ECO:0000256" key="1">
    <source>
        <dbReference type="SAM" id="MobiDB-lite"/>
    </source>
</evidence>
<feature type="non-terminal residue" evidence="2">
    <location>
        <position position="387"/>
    </location>
</feature>
<feature type="compositionally biased region" description="Basic and acidic residues" evidence="1">
    <location>
        <begin position="290"/>
        <end position="299"/>
    </location>
</feature>
<keyword evidence="3" id="KW-1185">Reference proteome</keyword>
<feature type="compositionally biased region" description="Basic and acidic residues" evidence="1">
    <location>
        <begin position="371"/>
        <end position="387"/>
    </location>
</feature>
<accession>A0A6A6RGU3</accession>
<sequence length="387" mass="42729">MVTTRRGTGTDPSAASTPRSSTRKTRGKRELDAPGPEETPTTAKRRRRSGRLSGLKVDETPQTSQQEMGEEQQAVTPKATSKALAEPATEEPATTQGMQFYTPGTHVASSVYATPALIGEEDGSPTPESANNDTPVPKNTRIRFGSEEPATATKLTATPQTLEPAPNETADFDDDNASDSDEGPETVTIATAASKAKADEEGAVRAHAAQREKDLLKEQQRAERIAQEQMTKRKREETKAKDLAKRLAREERHAQKDVPVRAPLEIPALLPDSILADAGDRRPPTPPPTRSEKTAEKLRKEKVRRHIKFLEQSEKPVKDVNRGGINVSVLAKQNELLAPKVKKNTKNIREHWLKGRQLEKRGKAKGRFEKKKVERRQVRGGFLRDSD</sequence>